<proteinExistence type="predicted"/>
<dbReference type="Proteomes" id="UP000197290">
    <property type="component" value="Unassembled WGS sequence"/>
</dbReference>
<comment type="caution">
    <text evidence="1">The sequence shown here is derived from an EMBL/GenBank/DDBJ whole genome shotgun (WGS) entry which is preliminary data.</text>
</comment>
<sequence>MDDPFAAALDALFEMPGSAAAVYQPIAGTPPFPIRVIRAQPDELGPRGVIQATNHFDIRRSDVAHPQRGDVVAIGGAIQAGAITGGEMFELIGTPMSDVEGLTWTIGADQLRD</sequence>
<accession>A0A245ZHI3</accession>
<dbReference type="Pfam" id="PF05354">
    <property type="entry name" value="Phage_attach"/>
    <property type="match status" value="1"/>
</dbReference>
<dbReference type="GO" id="GO:0019068">
    <property type="term" value="P:virion assembly"/>
    <property type="evidence" value="ECO:0007669"/>
    <property type="project" value="InterPro"/>
</dbReference>
<protein>
    <submittedName>
        <fullName evidence="1">Uncharacterized protein</fullName>
    </submittedName>
</protein>
<dbReference type="OrthoDB" id="8410231at2"/>
<evidence type="ECO:0000313" key="1">
    <source>
        <dbReference type="EMBL" id="OWK29205.1"/>
    </source>
</evidence>
<keyword evidence="2" id="KW-1185">Reference proteome</keyword>
<dbReference type="EMBL" id="NBBI01000004">
    <property type="protein sequence ID" value="OWK29205.1"/>
    <property type="molecule type" value="Genomic_DNA"/>
</dbReference>
<dbReference type="AlphaFoldDB" id="A0A245ZHI3"/>
<dbReference type="InterPro" id="IPR008018">
    <property type="entry name" value="Phage_tail_attach_FII"/>
</dbReference>
<name>A0A245ZHI3_9SPHN</name>
<dbReference type="RefSeq" id="WP_088367540.1">
    <property type="nucleotide sequence ID" value="NZ_NBBI01000004.1"/>
</dbReference>
<evidence type="ECO:0000313" key="2">
    <source>
        <dbReference type="Proteomes" id="UP000197290"/>
    </source>
</evidence>
<gene>
    <name evidence="1" type="ORF">SPDO_21860</name>
</gene>
<organism evidence="1 2">
    <name type="scientific">Sphingomonas dokdonensis</name>
    <dbReference type="NCBI Taxonomy" id="344880"/>
    <lineage>
        <taxon>Bacteria</taxon>
        <taxon>Pseudomonadati</taxon>
        <taxon>Pseudomonadota</taxon>
        <taxon>Alphaproteobacteria</taxon>
        <taxon>Sphingomonadales</taxon>
        <taxon>Sphingomonadaceae</taxon>
        <taxon>Sphingomonas</taxon>
    </lineage>
</organism>
<reference evidence="1 2" key="1">
    <citation type="submission" date="2017-03" db="EMBL/GenBank/DDBJ databases">
        <title>Genome sequence of Sphingomonas dokdonensis DSM 21029.</title>
        <authorList>
            <person name="Poehlein A."/>
            <person name="Wuebbeler J.H."/>
            <person name="Steinbuechel A."/>
            <person name="Daniel R."/>
        </authorList>
    </citation>
    <scope>NUCLEOTIDE SEQUENCE [LARGE SCALE GENOMIC DNA]</scope>
    <source>
        <strain evidence="1 2">DSM 21029</strain>
    </source>
</reference>